<keyword evidence="5" id="KW-1185">Reference proteome</keyword>
<evidence type="ECO:0000313" key="5">
    <source>
        <dbReference type="Proteomes" id="UP000516437"/>
    </source>
</evidence>
<gene>
    <name evidence="4" type="ORF">CJ030_MR5G027253</name>
</gene>
<accession>A0A6A1VMP1</accession>
<feature type="compositionally biased region" description="Low complexity" evidence="2">
    <location>
        <begin position="242"/>
        <end position="251"/>
    </location>
</feature>
<reference evidence="4 5" key="1">
    <citation type="journal article" date="2019" name="Plant Biotechnol. J.">
        <title>The red bayberry genome and genetic basis of sex determination.</title>
        <authorList>
            <person name="Jia H.M."/>
            <person name="Jia H.J."/>
            <person name="Cai Q.L."/>
            <person name="Wang Y."/>
            <person name="Zhao H.B."/>
            <person name="Yang W.F."/>
            <person name="Wang G.Y."/>
            <person name="Li Y.H."/>
            <person name="Zhan D.L."/>
            <person name="Shen Y.T."/>
            <person name="Niu Q.F."/>
            <person name="Chang L."/>
            <person name="Qiu J."/>
            <person name="Zhao L."/>
            <person name="Xie H.B."/>
            <person name="Fu W.Y."/>
            <person name="Jin J."/>
            <person name="Li X.W."/>
            <person name="Jiao Y."/>
            <person name="Zhou C.C."/>
            <person name="Tu T."/>
            <person name="Chai C.Y."/>
            <person name="Gao J.L."/>
            <person name="Fan L.J."/>
            <person name="van de Weg E."/>
            <person name="Wang J.Y."/>
            <person name="Gao Z.S."/>
        </authorList>
    </citation>
    <scope>NUCLEOTIDE SEQUENCE [LARGE SCALE GENOMIC DNA]</scope>
    <source>
        <tissue evidence="4">Leaves</tissue>
    </source>
</reference>
<dbReference type="PANTHER" id="PTHR47383:SF3">
    <property type="entry name" value="WAT1-RELATED PROTEIN"/>
    <property type="match status" value="1"/>
</dbReference>
<feature type="region of interest" description="Disordered" evidence="2">
    <location>
        <begin position="201"/>
        <end position="268"/>
    </location>
</feature>
<dbReference type="InterPro" id="IPR027417">
    <property type="entry name" value="P-loop_NTPase"/>
</dbReference>
<dbReference type="Proteomes" id="UP000516437">
    <property type="component" value="Chromosome 5"/>
</dbReference>
<dbReference type="InterPro" id="IPR058935">
    <property type="entry name" value="At4g15545-like_C"/>
</dbReference>
<feature type="coiled-coil region" evidence="1">
    <location>
        <begin position="51"/>
        <end position="113"/>
    </location>
</feature>
<organism evidence="4 5">
    <name type="scientific">Morella rubra</name>
    <name type="common">Chinese bayberry</name>
    <dbReference type="NCBI Taxonomy" id="262757"/>
    <lineage>
        <taxon>Eukaryota</taxon>
        <taxon>Viridiplantae</taxon>
        <taxon>Streptophyta</taxon>
        <taxon>Embryophyta</taxon>
        <taxon>Tracheophyta</taxon>
        <taxon>Spermatophyta</taxon>
        <taxon>Magnoliopsida</taxon>
        <taxon>eudicotyledons</taxon>
        <taxon>Gunneridae</taxon>
        <taxon>Pentapetalae</taxon>
        <taxon>rosids</taxon>
        <taxon>fabids</taxon>
        <taxon>Fagales</taxon>
        <taxon>Myricaceae</taxon>
        <taxon>Morella</taxon>
    </lineage>
</organism>
<dbReference type="AlphaFoldDB" id="A0A6A1VMP1"/>
<dbReference type="OrthoDB" id="5599468at2759"/>
<keyword evidence="1" id="KW-0175">Coiled coil</keyword>
<dbReference type="InterPro" id="IPR058936">
    <property type="entry name" value="At4g15545-like"/>
</dbReference>
<evidence type="ECO:0000313" key="4">
    <source>
        <dbReference type="EMBL" id="KAB1214132.1"/>
    </source>
</evidence>
<evidence type="ECO:0000256" key="1">
    <source>
        <dbReference type="SAM" id="Coils"/>
    </source>
</evidence>
<feature type="compositionally biased region" description="Polar residues" evidence="2">
    <location>
        <begin position="281"/>
        <end position="302"/>
    </location>
</feature>
<feature type="domain" description="At4g15545-like C-terminal" evidence="3">
    <location>
        <begin position="304"/>
        <end position="369"/>
    </location>
</feature>
<evidence type="ECO:0000256" key="2">
    <source>
        <dbReference type="SAM" id="MobiDB-lite"/>
    </source>
</evidence>
<comment type="caution">
    <text evidence="4">The sequence shown here is derived from an EMBL/GenBank/DDBJ whole genome shotgun (WGS) entry which is preliminary data.</text>
</comment>
<sequence length="371" mass="40392">MLAQESSGSYFDLPEEVLDVLPSDPFEQLDVARKITSIALSTRVSALESESAALRSKLAEKDQLIADLQAQLESLDASLSDTADKLVRAEEEKGSLEKENSLLSNAVKKLNRDVAKLEVFRKTLMQSLQEDDENSAGVPEVVAKTQAHPSLSSASMIGEEYLGPGSVYISSLLGFYGLVVAYFGSEDDVISRYSSAQSVTSDVGNSFMNDREADASRPRISPGLLLASQTATSRLTPPVSPPSLSASVSPTRTSKSVSPRRRSISFATSRGMLDDRTAMFSSMPSSHHGSIASSDAGSQSGRTRVDGKEFFRQVRSRLSYEQFSAFLANVKELNAHKQTKEETLQKSDEIFGPENKDLYTIFEGLITRNVH</sequence>
<dbReference type="PANTHER" id="PTHR47383">
    <property type="entry name" value="OS03G0659800 PROTEIN"/>
    <property type="match status" value="1"/>
</dbReference>
<dbReference type="Pfam" id="PF25972">
    <property type="entry name" value="At4g15545_C"/>
    <property type="match status" value="1"/>
</dbReference>
<proteinExistence type="predicted"/>
<name>A0A6A1VMP1_9ROSI</name>
<feature type="region of interest" description="Disordered" evidence="2">
    <location>
        <begin position="281"/>
        <end position="304"/>
    </location>
</feature>
<evidence type="ECO:0000259" key="3">
    <source>
        <dbReference type="Pfam" id="PF25972"/>
    </source>
</evidence>
<protein>
    <recommendedName>
        <fullName evidence="3">At4g15545-like C-terminal domain-containing protein</fullName>
    </recommendedName>
</protein>
<dbReference type="EMBL" id="RXIC02000023">
    <property type="protein sequence ID" value="KAB1214132.1"/>
    <property type="molecule type" value="Genomic_DNA"/>
</dbReference>
<dbReference type="Gene3D" id="3.40.50.300">
    <property type="entry name" value="P-loop containing nucleotide triphosphate hydrolases"/>
    <property type="match status" value="1"/>
</dbReference>